<dbReference type="InterPro" id="IPR008920">
    <property type="entry name" value="TF_FadR/GntR_C"/>
</dbReference>
<dbReference type="SUPFAM" id="SSF46785">
    <property type="entry name" value="Winged helix' DNA-binding domain"/>
    <property type="match status" value="1"/>
</dbReference>
<dbReference type="PRINTS" id="PR00035">
    <property type="entry name" value="HTHGNTR"/>
</dbReference>
<dbReference type="InterPro" id="IPR036388">
    <property type="entry name" value="WH-like_DNA-bd_sf"/>
</dbReference>
<dbReference type="SUPFAM" id="SSF48008">
    <property type="entry name" value="GntR ligand-binding domain-like"/>
    <property type="match status" value="1"/>
</dbReference>
<organism evidence="5">
    <name type="scientific">Paenarthrobacter sp. AMU7</name>
    <dbReference type="NCBI Taxonomy" id="3162492"/>
    <lineage>
        <taxon>Bacteria</taxon>
        <taxon>Bacillati</taxon>
        <taxon>Actinomycetota</taxon>
        <taxon>Actinomycetes</taxon>
        <taxon>Micrococcales</taxon>
        <taxon>Micrococcaceae</taxon>
        <taxon>Paenarthrobacter</taxon>
    </lineage>
</organism>
<dbReference type="GO" id="GO:0003700">
    <property type="term" value="F:DNA-binding transcription factor activity"/>
    <property type="evidence" value="ECO:0007669"/>
    <property type="project" value="InterPro"/>
</dbReference>
<sequence>MPDSPFGPSFSMLRPVRGGNAFEETIEHILQTIKLGIFAPSEKLPPERELAEQLGVSRATLRDALGELQSAGYLEVQRGRYGGTYVSTATVQRTPDNSPLDPAEVEDVLLFRSIIEPAAAVLAAKADLSAAARQHLQVCLSEVSASPAEGYRPRDARFHIAIAELSGSASLVSAVAETRARLNDLLDRIPLLATNLDHANEQHVEIADAILRGDAPAAERAAVEHLEGTASLLRGFLA</sequence>
<keyword evidence="2" id="KW-0238">DNA-binding</keyword>
<dbReference type="Gene3D" id="1.10.10.10">
    <property type="entry name" value="Winged helix-like DNA-binding domain superfamily/Winged helix DNA-binding domain"/>
    <property type="match status" value="1"/>
</dbReference>
<dbReference type="EMBL" id="CP165735">
    <property type="protein sequence ID" value="XDV72235.1"/>
    <property type="molecule type" value="Genomic_DNA"/>
</dbReference>
<dbReference type="Pfam" id="PF00392">
    <property type="entry name" value="GntR"/>
    <property type="match status" value="1"/>
</dbReference>
<dbReference type="SMART" id="SM00345">
    <property type="entry name" value="HTH_GNTR"/>
    <property type="match status" value="1"/>
</dbReference>
<protein>
    <submittedName>
        <fullName evidence="5">FadR/GntR family transcriptional regulator</fullName>
    </submittedName>
</protein>
<evidence type="ECO:0000313" key="5">
    <source>
        <dbReference type="EMBL" id="XDV72235.1"/>
    </source>
</evidence>
<evidence type="ECO:0000259" key="4">
    <source>
        <dbReference type="PROSITE" id="PS50949"/>
    </source>
</evidence>
<reference evidence="5" key="1">
    <citation type="submission" date="2024-07" db="EMBL/GenBank/DDBJ databases">
        <authorList>
            <person name="Li J."/>
            <person name="Wei H."/>
            <person name="Ma J."/>
        </authorList>
    </citation>
    <scope>NUCLEOTIDE SEQUENCE</scope>
    <source>
        <strain evidence="5">AMU7</strain>
    </source>
</reference>
<dbReference type="AlphaFoldDB" id="A0AB39YRD8"/>
<gene>
    <name evidence="5" type="ORF">ABQM86_03350</name>
</gene>
<keyword evidence="3" id="KW-0804">Transcription</keyword>
<feature type="domain" description="HTH gntR-type" evidence="4">
    <location>
        <begin position="19"/>
        <end position="89"/>
    </location>
</feature>
<evidence type="ECO:0000256" key="1">
    <source>
        <dbReference type="ARBA" id="ARBA00023015"/>
    </source>
</evidence>
<dbReference type="Gene3D" id="1.20.120.530">
    <property type="entry name" value="GntR ligand-binding domain-like"/>
    <property type="match status" value="1"/>
</dbReference>
<evidence type="ECO:0000256" key="2">
    <source>
        <dbReference type="ARBA" id="ARBA00023125"/>
    </source>
</evidence>
<dbReference type="PROSITE" id="PS50949">
    <property type="entry name" value="HTH_GNTR"/>
    <property type="match status" value="1"/>
</dbReference>
<evidence type="ECO:0000256" key="3">
    <source>
        <dbReference type="ARBA" id="ARBA00023163"/>
    </source>
</evidence>
<dbReference type="CDD" id="cd07377">
    <property type="entry name" value="WHTH_GntR"/>
    <property type="match status" value="1"/>
</dbReference>
<dbReference type="RefSeq" id="WP_232481525.1">
    <property type="nucleotide sequence ID" value="NZ_CP165735.1"/>
</dbReference>
<dbReference type="InterPro" id="IPR036390">
    <property type="entry name" value="WH_DNA-bd_sf"/>
</dbReference>
<dbReference type="InterPro" id="IPR011711">
    <property type="entry name" value="GntR_C"/>
</dbReference>
<proteinExistence type="predicted"/>
<dbReference type="PANTHER" id="PTHR43537:SF24">
    <property type="entry name" value="GLUCONATE OPERON TRANSCRIPTIONAL REPRESSOR"/>
    <property type="match status" value="1"/>
</dbReference>
<accession>A0AB39YRD8</accession>
<dbReference type="SMART" id="SM00895">
    <property type="entry name" value="FCD"/>
    <property type="match status" value="1"/>
</dbReference>
<dbReference type="GO" id="GO:0003677">
    <property type="term" value="F:DNA binding"/>
    <property type="evidence" value="ECO:0007669"/>
    <property type="project" value="UniProtKB-KW"/>
</dbReference>
<keyword evidence="1" id="KW-0805">Transcription regulation</keyword>
<dbReference type="Pfam" id="PF07729">
    <property type="entry name" value="FCD"/>
    <property type="match status" value="1"/>
</dbReference>
<name>A0AB39YRD8_9MICC</name>
<dbReference type="PANTHER" id="PTHR43537">
    <property type="entry name" value="TRANSCRIPTIONAL REGULATOR, GNTR FAMILY"/>
    <property type="match status" value="1"/>
</dbReference>
<dbReference type="InterPro" id="IPR000524">
    <property type="entry name" value="Tscrpt_reg_HTH_GntR"/>
</dbReference>